<evidence type="ECO:0000256" key="4">
    <source>
        <dbReference type="ARBA" id="ARBA00022664"/>
    </source>
</evidence>
<evidence type="ECO:0000256" key="12">
    <source>
        <dbReference type="SAM" id="MobiDB-lite"/>
    </source>
</evidence>
<evidence type="ECO:0000256" key="3">
    <source>
        <dbReference type="ARBA" id="ARBA00011524"/>
    </source>
</evidence>
<dbReference type="STRING" id="796604.A0A2X0N8A5"/>
<dbReference type="SMART" id="SM00386">
    <property type="entry name" value="HAT"/>
    <property type="match status" value="13"/>
</dbReference>
<name>A0A2X0N8A5_9BASI</name>
<feature type="domain" description="Pre-mRNA-splicing factor Syf1-like N-terminal HAT-repeats" evidence="15">
    <location>
        <begin position="204"/>
        <end position="294"/>
    </location>
</feature>
<feature type="domain" description="Pre-mRNA-splicing factor Syf1/CRNKL1-like C-terminal HAT-repeats" evidence="14">
    <location>
        <begin position="604"/>
        <end position="1011"/>
    </location>
</feature>
<feature type="compositionally biased region" description="Acidic residues" evidence="12">
    <location>
        <begin position="1058"/>
        <end position="1077"/>
    </location>
</feature>
<keyword evidence="4" id="KW-0507">mRNA processing</keyword>
<dbReference type="InterPro" id="IPR055430">
    <property type="entry name" value="HAT_Syf1_CNRKL1_C"/>
</dbReference>
<dbReference type="GO" id="GO:0071014">
    <property type="term" value="C:post-mRNA release spliceosomal complex"/>
    <property type="evidence" value="ECO:0007669"/>
    <property type="project" value="TreeGrafter"/>
</dbReference>
<keyword evidence="7" id="KW-0508">mRNA splicing</keyword>
<evidence type="ECO:0000256" key="9">
    <source>
        <dbReference type="ARBA" id="ARBA00037272"/>
    </source>
</evidence>
<dbReference type="Proteomes" id="UP000249464">
    <property type="component" value="Unassembled WGS sequence"/>
</dbReference>
<evidence type="ECO:0000259" key="13">
    <source>
        <dbReference type="Pfam" id="PF23220"/>
    </source>
</evidence>
<evidence type="ECO:0000313" key="16">
    <source>
        <dbReference type="EMBL" id="SGY90508.1"/>
    </source>
</evidence>
<evidence type="ECO:0000256" key="2">
    <source>
        <dbReference type="ARBA" id="ARBA00008644"/>
    </source>
</evidence>
<sequence length="1077" mass="122630">MVSTTTSSPIHEEGPTLSLESLRQHLPLTSPIPTFATHPSLLGLANDATEHDLARNPSLLTKWTQYIQLTTEQVDAALLSARGTHDNPLEVDVLGYKLSSAQGRLGLQRLTDLYERALKHHPTSYSLWKAYLKQRSSFVLGRATHQVKLGTTKKARVQPDGRQGRSVVEFLQAGKGTVEELEQGERDVDAGWQGALDGVVGYEEWISLAAVHERALMWLPMMPRIWLSYLTLFLHPKCPSTLSHTHARRTFDRALRTLPSTLHDRIWKIYLDWAQNVVGGETAIRVWRRYLKVSFHAHAITHFRTRTNVKKSQTLRLPSPPSLPLQCDPAPTAYYVQILLNLSPPRPLEASKLLLNLFQRAQNNEYKDPDGKSAYQLLGEWLEVCEKFPEEVGIELEESLKKEKERIKQAAAEDKKEGENAQETTVATVPLKTQRNGRGPGLSGFSDAPLDPLSLDLIDVEYYVRSAGLNIYLDQAGRLWTGLATYWIKRGEFDHARAIFEEGISTVVTLRDFTQIFDAYAEFSESYISGLMESLDEDEDEKELDMRMVEFEKLMDRRPFLVNDVLLRRNPHDVQEWEKRVALHGDDDEAIAQTYNRAIKAIAPRKATTHFHTLWIHFAKFYEQGGSEGHSEKDLEGARKILEKATQVPFKKVDELAEIWCEWAEMEVRNENYDEAIKVMQRATTIPKKWKEISFHDEKLSPQARLFKSIKLWSFYVDLEESIGSVESTKAVYDQIFELKIATAQIVINYANFLEENQYWEESFKVYERGVDLFTYPIAFEIWNAYLSKFIKRYGGDKIERARDLFEQALQDCPVKFTKPLFLLYGQLEEEHGLAKRAMAVYDRATRAVESKDRMEMFTYYIAKATANFGLPATRPIYERAIEQLPDRQTAQMCLRFAALERKLGEIDRARAIFAHASQFCDPRVEPEFWNAWNTFEIETGSEDTFRETESSIVFFFFRSQYLRIKRAVQAAFNTEASYLAAKLQQVQQGGQKAIEAVHGGVEVDPMAALDAATGHAQVSAATLTGFVKASGSGSGLKGNTEEPDGAEVPPTGNQDEIVMDDDDDDEEGEEEEGDDE</sequence>
<dbReference type="FunFam" id="1.25.40.10:FF:000023">
    <property type="entry name" value="Pre-mRNA-splicing factor SYF1"/>
    <property type="match status" value="1"/>
</dbReference>
<evidence type="ECO:0000256" key="10">
    <source>
        <dbReference type="ARBA" id="ARBA00039472"/>
    </source>
</evidence>
<dbReference type="PANTHER" id="PTHR11246">
    <property type="entry name" value="PRE-MRNA SPLICING FACTOR"/>
    <property type="match status" value="1"/>
</dbReference>
<proteinExistence type="inferred from homology"/>
<organism evidence="16 17">
    <name type="scientific">Microbotryum silenes-dioicae</name>
    <dbReference type="NCBI Taxonomy" id="796604"/>
    <lineage>
        <taxon>Eukaryota</taxon>
        <taxon>Fungi</taxon>
        <taxon>Dikarya</taxon>
        <taxon>Basidiomycota</taxon>
        <taxon>Pucciniomycotina</taxon>
        <taxon>Microbotryomycetes</taxon>
        <taxon>Microbotryales</taxon>
        <taxon>Microbotryaceae</taxon>
        <taxon>Microbotryum</taxon>
    </lineage>
</organism>
<evidence type="ECO:0000259" key="15">
    <source>
        <dbReference type="Pfam" id="PF23233"/>
    </source>
</evidence>
<evidence type="ECO:0000313" key="17">
    <source>
        <dbReference type="Proteomes" id="UP000249464"/>
    </source>
</evidence>
<dbReference type="GO" id="GO:0000974">
    <property type="term" value="C:Prp19 complex"/>
    <property type="evidence" value="ECO:0007669"/>
    <property type="project" value="TreeGrafter"/>
</dbReference>
<comment type="subunit">
    <text evidence="3">Associated with the spliceosome.</text>
</comment>
<evidence type="ECO:0000256" key="5">
    <source>
        <dbReference type="ARBA" id="ARBA00022728"/>
    </source>
</evidence>
<evidence type="ECO:0000256" key="11">
    <source>
        <dbReference type="ARBA" id="ARBA00067212"/>
    </source>
</evidence>
<keyword evidence="5" id="KW-0747">Spliceosome</keyword>
<dbReference type="InterPro" id="IPR045075">
    <property type="entry name" value="Syf1-like"/>
</dbReference>
<dbReference type="Pfam" id="PF23233">
    <property type="entry name" value="HAT_Syf1_CNRKL1_N"/>
    <property type="match status" value="1"/>
</dbReference>
<gene>
    <name evidence="16" type="primary">BQ5605_C039g11812</name>
    <name evidence="16" type="ORF">BQ5605_C039G11812</name>
</gene>
<feature type="domain" description="Pre-mRNA-splicing factor SYF1 central HAT repeats" evidence="13">
    <location>
        <begin position="458"/>
        <end position="602"/>
    </location>
</feature>
<evidence type="ECO:0000256" key="7">
    <source>
        <dbReference type="ARBA" id="ARBA00023187"/>
    </source>
</evidence>
<dbReference type="InterPro" id="IPR055433">
    <property type="entry name" value="HAT_Syf1-like_N"/>
</dbReference>
<dbReference type="SUPFAM" id="SSF48452">
    <property type="entry name" value="TPR-like"/>
    <property type="match status" value="3"/>
</dbReference>
<dbReference type="FunFam" id="1.25.40.10:FF:000137">
    <property type="entry name" value="Pre-mRNA-splicing factor syf1"/>
    <property type="match status" value="1"/>
</dbReference>
<dbReference type="InterPro" id="IPR003107">
    <property type="entry name" value="HAT"/>
</dbReference>
<keyword evidence="8" id="KW-0539">Nucleus</keyword>
<comment type="function">
    <text evidence="9">Involved in pre-mRNA splicing and cell cycle progression.</text>
</comment>
<evidence type="ECO:0000256" key="8">
    <source>
        <dbReference type="ARBA" id="ARBA00023242"/>
    </source>
</evidence>
<dbReference type="EMBL" id="FQNC01000060">
    <property type="protein sequence ID" value="SGY90508.1"/>
    <property type="molecule type" value="Genomic_DNA"/>
</dbReference>
<keyword evidence="6" id="KW-0677">Repeat</keyword>
<evidence type="ECO:0000256" key="6">
    <source>
        <dbReference type="ARBA" id="ARBA00022737"/>
    </source>
</evidence>
<reference evidence="16 17" key="1">
    <citation type="submission" date="2016-11" db="EMBL/GenBank/DDBJ databases">
        <authorList>
            <person name="Jaros S."/>
            <person name="Januszkiewicz K."/>
            <person name="Wedrychowicz H."/>
        </authorList>
    </citation>
    <scope>NUCLEOTIDE SEQUENCE [LARGE SCALE GENOMIC DNA]</scope>
</reference>
<protein>
    <recommendedName>
        <fullName evidence="10">Pre-mRNA-splicing factor SYF1</fullName>
    </recommendedName>
    <alternativeName>
        <fullName evidence="11">Pre-mRNA-splicing factor syf1</fullName>
    </alternativeName>
</protein>
<keyword evidence="17" id="KW-1185">Reference proteome</keyword>
<dbReference type="InterPro" id="IPR011990">
    <property type="entry name" value="TPR-like_helical_dom_sf"/>
</dbReference>
<dbReference type="Pfam" id="PF23220">
    <property type="entry name" value="HAT_Syf1_M"/>
    <property type="match status" value="1"/>
</dbReference>
<dbReference type="AlphaFoldDB" id="A0A2X0N8A5"/>
<dbReference type="GO" id="GO:0071007">
    <property type="term" value="C:U2-type catalytic step 2 spliceosome"/>
    <property type="evidence" value="ECO:0007669"/>
    <property type="project" value="TreeGrafter"/>
</dbReference>
<dbReference type="Pfam" id="PF23231">
    <property type="entry name" value="HAT_Syf1_CNRKL1_C"/>
    <property type="match status" value="1"/>
</dbReference>
<evidence type="ECO:0000256" key="1">
    <source>
        <dbReference type="ARBA" id="ARBA00004123"/>
    </source>
</evidence>
<evidence type="ECO:0000259" key="14">
    <source>
        <dbReference type="Pfam" id="PF23231"/>
    </source>
</evidence>
<accession>A0A2X0N8A5</accession>
<dbReference type="InterPro" id="IPR056350">
    <property type="entry name" value="HAT_Syf1_central"/>
</dbReference>
<comment type="subcellular location">
    <subcellularLocation>
        <location evidence="1">Nucleus</location>
    </subcellularLocation>
</comment>
<dbReference type="GO" id="GO:0000349">
    <property type="term" value="P:generation of catalytic spliceosome for first transesterification step"/>
    <property type="evidence" value="ECO:0007669"/>
    <property type="project" value="TreeGrafter"/>
</dbReference>
<comment type="similarity">
    <text evidence="2">Belongs to the crooked-neck family.</text>
</comment>
<dbReference type="PANTHER" id="PTHR11246:SF5">
    <property type="entry name" value="PRE-MRNA-SPLICING FACTOR SYF1"/>
    <property type="match status" value="1"/>
</dbReference>
<dbReference type="Gene3D" id="1.25.40.10">
    <property type="entry name" value="Tetratricopeptide repeat domain"/>
    <property type="match status" value="4"/>
</dbReference>
<feature type="region of interest" description="Disordered" evidence="12">
    <location>
        <begin position="1031"/>
        <end position="1077"/>
    </location>
</feature>